<gene>
    <name evidence="1" type="ORF">LTS18_006358</name>
</gene>
<dbReference type="Proteomes" id="UP001186974">
    <property type="component" value="Unassembled WGS sequence"/>
</dbReference>
<reference evidence="1" key="1">
    <citation type="submission" date="2024-09" db="EMBL/GenBank/DDBJ databases">
        <title>Black Yeasts Isolated from many extreme environments.</title>
        <authorList>
            <person name="Coleine C."/>
            <person name="Stajich J.E."/>
            <person name="Selbmann L."/>
        </authorList>
    </citation>
    <scope>NUCLEOTIDE SEQUENCE</scope>
    <source>
        <strain evidence="1">CCFEE 5737</strain>
    </source>
</reference>
<evidence type="ECO:0000313" key="1">
    <source>
        <dbReference type="EMBL" id="KAK3078889.1"/>
    </source>
</evidence>
<feature type="non-terminal residue" evidence="1">
    <location>
        <position position="1"/>
    </location>
</feature>
<accession>A0ACC3DQH6</accession>
<protein>
    <submittedName>
        <fullName evidence="1">Uncharacterized protein</fullName>
    </submittedName>
</protein>
<dbReference type="EMBL" id="JAWDJW010001536">
    <property type="protein sequence ID" value="KAK3078889.1"/>
    <property type="molecule type" value="Genomic_DNA"/>
</dbReference>
<name>A0ACC3DQH6_9PEZI</name>
<evidence type="ECO:0000313" key="2">
    <source>
        <dbReference type="Proteomes" id="UP001186974"/>
    </source>
</evidence>
<comment type="caution">
    <text evidence="1">The sequence shown here is derived from an EMBL/GenBank/DDBJ whole genome shotgun (WGS) entry which is preliminary data.</text>
</comment>
<organism evidence="1 2">
    <name type="scientific">Coniosporium uncinatum</name>
    <dbReference type="NCBI Taxonomy" id="93489"/>
    <lineage>
        <taxon>Eukaryota</taxon>
        <taxon>Fungi</taxon>
        <taxon>Dikarya</taxon>
        <taxon>Ascomycota</taxon>
        <taxon>Pezizomycotina</taxon>
        <taxon>Dothideomycetes</taxon>
        <taxon>Dothideomycetes incertae sedis</taxon>
        <taxon>Coniosporium</taxon>
    </lineage>
</organism>
<proteinExistence type="predicted"/>
<sequence>YPESRTEVQSFHVMSSNQSYSSQSRMMSSTAPSTTSNQSTPKTKKSTPYDAAFEQGLIDSGVYPYNRGPKPHNWREMNNRLRQPRASLSPSQFSEGAFEIFQQTNEDAESEAWVMSTVFPLIRGNAAIPSGENRLFNNLVPLSSDLAAAKPDYYNGTRPTEVDPRVREDLKTYIVPSKREHTPLLPNFVTEVKGPDGNAAVLKRQITNDAAYGARGMVEMQSYGEDSRIYDGNAYTIGSTYHSGTGTLQMYAMHPTEPIQPEDRPNYHMTQLNTWSVTGNIDSCRGGLRVFRNGQDLAREYREAATARANATAVARYGPASASHRSEPSSASFTSQSQTSTQDEPPQRSQPEYPVSETPLDEIVTKSKTHGKRSSNSRQPRHKKRDVTTANPGRSRSAVYIQQNEQWSWAKRVFQYFQGDTVVKTQNETPTDVWVYMVGGWPGEESKQWRRWSPRTQQMEYV</sequence>
<keyword evidence="2" id="KW-1185">Reference proteome</keyword>